<comment type="subcellular location">
    <subcellularLocation>
        <location evidence="4 6">Cytoplasm</location>
    </subcellularLocation>
</comment>
<dbReference type="Gene3D" id="3.30.110.10">
    <property type="entry name" value="Translation initiation factor 3 (IF-3), C-terminal domain"/>
    <property type="match status" value="1"/>
</dbReference>
<dbReference type="PANTHER" id="PTHR10938">
    <property type="entry name" value="TRANSLATION INITIATION FACTOR IF-3"/>
    <property type="match status" value="1"/>
</dbReference>
<evidence type="ECO:0000259" key="7">
    <source>
        <dbReference type="Pfam" id="PF00707"/>
    </source>
</evidence>
<evidence type="ECO:0000256" key="3">
    <source>
        <dbReference type="ARBA" id="ARBA00022917"/>
    </source>
</evidence>
<dbReference type="AlphaFoldDB" id="A0A7U9TIV2"/>
<evidence type="ECO:0000256" key="2">
    <source>
        <dbReference type="ARBA" id="ARBA00022540"/>
    </source>
</evidence>
<keyword evidence="4" id="KW-0963">Cytoplasm</keyword>
<dbReference type="PANTHER" id="PTHR10938:SF0">
    <property type="entry name" value="TRANSLATION INITIATION FACTOR IF-3, MITOCHONDRIAL"/>
    <property type="match status" value="1"/>
</dbReference>
<feature type="domain" description="Translation initiation factor 3 C-terminal" evidence="7">
    <location>
        <begin position="93"/>
        <end position="178"/>
    </location>
</feature>
<protein>
    <recommendedName>
        <fullName evidence="4 5">Translation initiation factor IF-3</fullName>
    </recommendedName>
</protein>
<dbReference type="GO" id="GO:0005829">
    <property type="term" value="C:cytosol"/>
    <property type="evidence" value="ECO:0007669"/>
    <property type="project" value="TreeGrafter"/>
</dbReference>
<dbReference type="GO" id="GO:0032790">
    <property type="term" value="P:ribosome disassembly"/>
    <property type="evidence" value="ECO:0007669"/>
    <property type="project" value="TreeGrafter"/>
</dbReference>
<dbReference type="Gene3D" id="3.10.20.80">
    <property type="entry name" value="Translation initiation factor 3 (IF-3), N-terminal domain"/>
    <property type="match status" value="1"/>
</dbReference>
<dbReference type="InterPro" id="IPR019814">
    <property type="entry name" value="Translation_initiation_fac_3_N"/>
</dbReference>
<evidence type="ECO:0000256" key="1">
    <source>
        <dbReference type="ARBA" id="ARBA00005439"/>
    </source>
</evidence>
<dbReference type="Pfam" id="PF05198">
    <property type="entry name" value="IF3_N"/>
    <property type="match status" value="1"/>
</dbReference>
<dbReference type="RefSeq" id="WP_231756734.1">
    <property type="nucleotide sequence ID" value="NZ_AP024412.1"/>
</dbReference>
<dbReference type="InterPro" id="IPR036788">
    <property type="entry name" value="T_IF-3_C_sf"/>
</dbReference>
<dbReference type="EMBL" id="AP024412">
    <property type="protein sequence ID" value="BCR36031.1"/>
    <property type="molecule type" value="Genomic_DNA"/>
</dbReference>
<keyword evidence="2 4" id="KW-0396">Initiation factor</keyword>
<evidence type="ECO:0000256" key="4">
    <source>
        <dbReference type="HAMAP-Rule" id="MF_00080"/>
    </source>
</evidence>
<organism evidence="9 10">
    <name type="scientific">Mariniplasma anaerobium</name>
    <dbReference type="NCBI Taxonomy" id="2735436"/>
    <lineage>
        <taxon>Bacteria</taxon>
        <taxon>Bacillati</taxon>
        <taxon>Mycoplasmatota</taxon>
        <taxon>Mollicutes</taxon>
        <taxon>Acholeplasmatales</taxon>
        <taxon>Acholeplasmataceae</taxon>
        <taxon>Mariniplasma</taxon>
    </lineage>
</organism>
<name>A0A7U9TIV2_9MOLU</name>
<dbReference type="SUPFAM" id="SSF54364">
    <property type="entry name" value="Translation initiation factor IF3, N-terminal domain"/>
    <property type="match status" value="1"/>
</dbReference>
<dbReference type="Proteomes" id="UP000620133">
    <property type="component" value="Chromosome"/>
</dbReference>
<dbReference type="Pfam" id="PF00707">
    <property type="entry name" value="IF3_C"/>
    <property type="match status" value="1"/>
</dbReference>
<sequence>MKNIKQNYSNKKNTDLVNESIPNVNLLFIDDEGTNHGVIPKKDAMKIASEKELDLVVVSPDSKPMVAKLMDYSKYRYEQQRKLREMKKSQRTVETKEIRLSPTIDKHDLETKLKHALKFLEKGDKVKVSIRFFGRMITHQSVGREVIIKFIESIGANATVESYPKMDGRSMIAVLAPNQNK</sequence>
<dbReference type="NCBIfam" id="TIGR00168">
    <property type="entry name" value="infC"/>
    <property type="match status" value="1"/>
</dbReference>
<dbReference type="GO" id="GO:0016020">
    <property type="term" value="C:membrane"/>
    <property type="evidence" value="ECO:0007669"/>
    <property type="project" value="TreeGrafter"/>
</dbReference>
<evidence type="ECO:0000256" key="5">
    <source>
        <dbReference type="NCBIfam" id="TIGR00168"/>
    </source>
</evidence>
<dbReference type="GO" id="GO:0003743">
    <property type="term" value="F:translation initiation factor activity"/>
    <property type="evidence" value="ECO:0007669"/>
    <property type="project" value="UniProtKB-UniRule"/>
</dbReference>
<dbReference type="GO" id="GO:0043022">
    <property type="term" value="F:ribosome binding"/>
    <property type="evidence" value="ECO:0007669"/>
    <property type="project" value="TreeGrafter"/>
</dbReference>
<dbReference type="SUPFAM" id="SSF55200">
    <property type="entry name" value="Translation initiation factor IF3, C-terminal domain"/>
    <property type="match status" value="1"/>
</dbReference>
<evidence type="ECO:0000259" key="8">
    <source>
        <dbReference type="Pfam" id="PF05198"/>
    </source>
</evidence>
<reference evidence="9" key="1">
    <citation type="submission" date="2021-01" db="EMBL/GenBank/DDBJ databases">
        <title>Draft genome sequence of Acholeplasmataceae bacterium strain Mahy22.</title>
        <authorList>
            <person name="Watanabe M."/>
            <person name="Kojima H."/>
            <person name="Fukui M."/>
        </authorList>
    </citation>
    <scope>NUCLEOTIDE SEQUENCE</scope>
    <source>
        <strain evidence="9">Mahy22</strain>
    </source>
</reference>
<evidence type="ECO:0000313" key="10">
    <source>
        <dbReference type="Proteomes" id="UP000620133"/>
    </source>
</evidence>
<dbReference type="KEGG" id="manr:MPAN_009240"/>
<proteinExistence type="inferred from homology"/>
<dbReference type="InterPro" id="IPR019815">
    <property type="entry name" value="Translation_initiation_fac_3_C"/>
</dbReference>
<dbReference type="FunFam" id="3.30.110.10:FF:000001">
    <property type="entry name" value="Translation initiation factor IF-3"/>
    <property type="match status" value="1"/>
</dbReference>
<keyword evidence="10" id="KW-1185">Reference proteome</keyword>
<evidence type="ECO:0000313" key="9">
    <source>
        <dbReference type="EMBL" id="BCR36031.1"/>
    </source>
</evidence>
<comment type="similarity">
    <text evidence="1 4 6">Belongs to the IF-3 family.</text>
</comment>
<feature type="domain" description="Translation initiation factor 3 N-terminal" evidence="8">
    <location>
        <begin position="17"/>
        <end position="85"/>
    </location>
</feature>
<dbReference type="InterPro" id="IPR019813">
    <property type="entry name" value="Translation_initiation_fac3_CS"/>
</dbReference>
<dbReference type="InterPro" id="IPR001288">
    <property type="entry name" value="Translation_initiation_fac_3"/>
</dbReference>
<gene>
    <name evidence="4 9" type="primary">infC</name>
    <name evidence="9" type="ORF">MPAN_009240</name>
</gene>
<evidence type="ECO:0000256" key="6">
    <source>
        <dbReference type="RuleBase" id="RU000646"/>
    </source>
</evidence>
<comment type="subunit">
    <text evidence="4 6">Monomer.</text>
</comment>
<dbReference type="InterPro" id="IPR036787">
    <property type="entry name" value="T_IF-3_N_sf"/>
</dbReference>
<keyword evidence="3 4" id="KW-0648">Protein biosynthesis</keyword>
<dbReference type="HAMAP" id="MF_00080">
    <property type="entry name" value="IF_3"/>
    <property type="match status" value="1"/>
</dbReference>
<comment type="function">
    <text evidence="4 6">IF-3 binds to the 30S ribosomal subunit and shifts the equilibrium between 70S ribosomes and their 50S and 30S subunits in favor of the free subunits, thus enhancing the availability of 30S subunits on which protein synthesis initiation begins.</text>
</comment>
<accession>A0A7U9TIV2</accession>
<dbReference type="PROSITE" id="PS00938">
    <property type="entry name" value="IF3"/>
    <property type="match status" value="1"/>
</dbReference>